<dbReference type="SUPFAM" id="SSF56672">
    <property type="entry name" value="DNA/RNA polymerases"/>
    <property type="match status" value="1"/>
</dbReference>
<evidence type="ECO:0000313" key="1">
    <source>
        <dbReference type="EMBL" id="WMV50211.1"/>
    </source>
</evidence>
<sequence length="133" mass="15119">MLKGQFVAYLKAKQMISTSCFYHLVMVRDVDFETSSLELVLVVNEFLEVLRDDLPNIPPEQEIEFGIDLLPDMQPISIPPYRMALAELTKLKEQLNDLLYKGFVRLSISPWGAPVLSIRKKDGSFVCALIIDS</sequence>
<organism evidence="1 2">
    <name type="scientific">Solanum verrucosum</name>
    <dbReference type="NCBI Taxonomy" id="315347"/>
    <lineage>
        <taxon>Eukaryota</taxon>
        <taxon>Viridiplantae</taxon>
        <taxon>Streptophyta</taxon>
        <taxon>Embryophyta</taxon>
        <taxon>Tracheophyta</taxon>
        <taxon>Spermatophyta</taxon>
        <taxon>Magnoliopsida</taxon>
        <taxon>eudicotyledons</taxon>
        <taxon>Gunneridae</taxon>
        <taxon>Pentapetalae</taxon>
        <taxon>asterids</taxon>
        <taxon>lamiids</taxon>
        <taxon>Solanales</taxon>
        <taxon>Solanaceae</taxon>
        <taxon>Solanoideae</taxon>
        <taxon>Solaneae</taxon>
        <taxon>Solanum</taxon>
    </lineage>
</organism>
<protein>
    <submittedName>
        <fullName evidence="1">Uncharacterized protein</fullName>
    </submittedName>
</protein>
<gene>
    <name evidence="1" type="ORF">MTR67_043596</name>
</gene>
<dbReference type="PANTHER" id="PTHR15503">
    <property type="entry name" value="LDOC1 RELATED"/>
    <property type="match status" value="1"/>
</dbReference>
<dbReference type="AlphaFoldDB" id="A0AAF0URP9"/>
<dbReference type="EMBL" id="CP133621">
    <property type="protein sequence ID" value="WMV50211.1"/>
    <property type="molecule type" value="Genomic_DNA"/>
</dbReference>
<reference evidence="1" key="1">
    <citation type="submission" date="2023-08" db="EMBL/GenBank/DDBJ databases">
        <title>A de novo genome assembly of Solanum verrucosum Schlechtendal, a Mexican diploid species geographically isolated from the other diploid A-genome species in potato relatives.</title>
        <authorList>
            <person name="Hosaka K."/>
        </authorList>
    </citation>
    <scope>NUCLEOTIDE SEQUENCE</scope>
    <source>
        <tissue evidence="1">Young leaves</tissue>
    </source>
</reference>
<dbReference type="InterPro" id="IPR043502">
    <property type="entry name" value="DNA/RNA_pol_sf"/>
</dbReference>
<name>A0AAF0URP9_SOLVR</name>
<keyword evidence="2" id="KW-1185">Reference proteome</keyword>
<dbReference type="PANTHER" id="PTHR15503:SF45">
    <property type="entry name" value="RNA-DIRECTED DNA POLYMERASE HOMOLOG"/>
    <property type="match status" value="1"/>
</dbReference>
<evidence type="ECO:0000313" key="2">
    <source>
        <dbReference type="Proteomes" id="UP001234989"/>
    </source>
</evidence>
<dbReference type="Gene3D" id="3.10.10.10">
    <property type="entry name" value="HIV Type 1 Reverse Transcriptase, subunit A, domain 1"/>
    <property type="match status" value="1"/>
</dbReference>
<proteinExistence type="predicted"/>
<accession>A0AAF0URP9</accession>
<dbReference type="Proteomes" id="UP001234989">
    <property type="component" value="Chromosome 10"/>
</dbReference>
<dbReference type="InterPro" id="IPR032567">
    <property type="entry name" value="RTL1-rel"/>
</dbReference>